<protein>
    <recommendedName>
        <fullName evidence="3">Secretion system C-terminal sorting domain-containing protein</fullName>
    </recommendedName>
</protein>
<name>A0A7X8SL08_9BACT</name>
<dbReference type="AlphaFoldDB" id="A0A7X8SL08"/>
<dbReference type="RefSeq" id="WP_168882925.1">
    <property type="nucleotide sequence ID" value="NZ_JABAIL010000004.1"/>
</dbReference>
<feature type="domain" description="Secretion system C-terminal sorting" evidence="3">
    <location>
        <begin position="392"/>
        <end position="470"/>
    </location>
</feature>
<evidence type="ECO:0000256" key="2">
    <source>
        <dbReference type="SAM" id="SignalP"/>
    </source>
</evidence>
<feature type="chain" id="PRO_5031419884" description="Secretion system C-terminal sorting domain-containing protein" evidence="2">
    <location>
        <begin position="20"/>
        <end position="473"/>
    </location>
</feature>
<evidence type="ECO:0000313" key="5">
    <source>
        <dbReference type="Proteomes" id="UP000585050"/>
    </source>
</evidence>
<dbReference type="Proteomes" id="UP000585050">
    <property type="component" value="Unassembled WGS sequence"/>
</dbReference>
<evidence type="ECO:0000256" key="1">
    <source>
        <dbReference type="SAM" id="MobiDB-lite"/>
    </source>
</evidence>
<sequence>MKALFISLILFSISNLSFSTIIDVPAGTYSRFTVLRGDTVRVNGDLKITHDDDYREMKSHYTHHSRTTSPYFHDGHSGYLTVEEHGVLIINGNLHIDNTEDHKNTNDGKIIISENFRITATDDDEGFHFENNGDIVVNKNFEMTGQRKLDDDDDEISVFSNRGHLLVDQDMILKDHVHFDPRSSHHYHSGTTIVLGNTNFLHDRSHSSHHDDDDDDDGWSTLSPHGHYPNGQYLLHNANNAAQNYFRTPHLHATNKDAQNHISQPTKDLVSKFMSSTQVNRDLPIELMSFTLSTGGKNHVIAEWATAQEINSAYFTLEKSYDQQNFTMVNDRINAAGNAATEIDYDYEDTDDHSNKVVYYRLTEYDLDGKSQSWIREVSLGEANNSYTVTKVFPDPADNYINIMMDIDQNDVPTFQLILIETGQVFPLTYLNNNSSITGKETLDVSQMNDGLYMLLISLNKKVIYKKEMIIQH</sequence>
<evidence type="ECO:0000313" key="4">
    <source>
        <dbReference type="EMBL" id="NLR92205.1"/>
    </source>
</evidence>
<organism evidence="4 5">
    <name type="scientific">Flammeovirga agarivorans</name>
    <dbReference type="NCBI Taxonomy" id="2726742"/>
    <lineage>
        <taxon>Bacteria</taxon>
        <taxon>Pseudomonadati</taxon>
        <taxon>Bacteroidota</taxon>
        <taxon>Cytophagia</taxon>
        <taxon>Cytophagales</taxon>
        <taxon>Flammeovirgaceae</taxon>
        <taxon>Flammeovirga</taxon>
    </lineage>
</organism>
<feature type="signal peptide" evidence="2">
    <location>
        <begin position="1"/>
        <end position="19"/>
    </location>
</feature>
<keyword evidence="5" id="KW-1185">Reference proteome</keyword>
<dbReference type="Pfam" id="PF18962">
    <property type="entry name" value="Por_Secre_tail"/>
    <property type="match status" value="1"/>
</dbReference>
<reference evidence="4 5" key="1">
    <citation type="submission" date="2020-04" db="EMBL/GenBank/DDBJ databases">
        <title>Flammeovirga sp. SR4, a novel species isolated from seawater.</title>
        <authorList>
            <person name="Wang X."/>
        </authorList>
    </citation>
    <scope>NUCLEOTIDE SEQUENCE [LARGE SCALE GENOMIC DNA]</scope>
    <source>
        <strain evidence="4 5">SR4</strain>
    </source>
</reference>
<accession>A0A7X8SL08</accession>
<comment type="caution">
    <text evidence="4">The sequence shown here is derived from an EMBL/GenBank/DDBJ whole genome shotgun (WGS) entry which is preliminary data.</text>
</comment>
<dbReference type="EMBL" id="JABAIL010000004">
    <property type="protein sequence ID" value="NLR92205.1"/>
    <property type="molecule type" value="Genomic_DNA"/>
</dbReference>
<keyword evidence="2" id="KW-0732">Signal</keyword>
<feature type="region of interest" description="Disordered" evidence="1">
    <location>
        <begin position="204"/>
        <end position="223"/>
    </location>
</feature>
<evidence type="ECO:0000259" key="3">
    <source>
        <dbReference type="Pfam" id="PF18962"/>
    </source>
</evidence>
<proteinExistence type="predicted"/>
<gene>
    <name evidence="4" type="ORF">HGP29_13340</name>
</gene>
<dbReference type="InterPro" id="IPR026444">
    <property type="entry name" value="Secre_tail"/>
</dbReference>